<dbReference type="STRING" id="4072.A0A2G2Z2Y5"/>
<reference evidence="1 2" key="1">
    <citation type="journal article" date="2014" name="Nat. Genet.">
        <title>Genome sequence of the hot pepper provides insights into the evolution of pungency in Capsicum species.</title>
        <authorList>
            <person name="Kim S."/>
            <person name="Park M."/>
            <person name="Yeom S.I."/>
            <person name="Kim Y.M."/>
            <person name="Lee J.M."/>
            <person name="Lee H.A."/>
            <person name="Seo E."/>
            <person name="Choi J."/>
            <person name="Cheong K."/>
            <person name="Kim K.T."/>
            <person name="Jung K."/>
            <person name="Lee G.W."/>
            <person name="Oh S.K."/>
            <person name="Bae C."/>
            <person name="Kim S.B."/>
            <person name="Lee H.Y."/>
            <person name="Kim S.Y."/>
            <person name="Kim M.S."/>
            <person name="Kang B.C."/>
            <person name="Jo Y.D."/>
            <person name="Yang H.B."/>
            <person name="Jeong H.J."/>
            <person name="Kang W.H."/>
            <person name="Kwon J.K."/>
            <person name="Shin C."/>
            <person name="Lim J.Y."/>
            <person name="Park J.H."/>
            <person name="Huh J.H."/>
            <person name="Kim J.S."/>
            <person name="Kim B.D."/>
            <person name="Cohen O."/>
            <person name="Paran I."/>
            <person name="Suh M.C."/>
            <person name="Lee S.B."/>
            <person name="Kim Y.K."/>
            <person name="Shin Y."/>
            <person name="Noh S.J."/>
            <person name="Park J."/>
            <person name="Seo Y.S."/>
            <person name="Kwon S.Y."/>
            <person name="Kim H.A."/>
            <person name="Park J.M."/>
            <person name="Kim H.J."/>
            <person name="Choi S.B."/>
            <person name="Bosland P.W."/>
            <person name="Reeves G."/>
            <person name="Jo S.H."/>
            <person name="Lee B.W."/>
            <person name="Cho H.T."/>
            <person name="Choi H.S."/>
            <person name="Lee M.S."/>
            <person name="Yu Y."/>
            <person name="Do Choi Y."/>
            <person name="Park B.S."/>
            <person name="van Deynze A."/>
            <person name="Ashrafi H."/>
            <person name="Hill T."/>
            <person name="Kim W.T."/>
            <person name="Pai H.S."/>
            <person name="Ahn H.K."/>
            <person name="Yeam I."/>
            <person name="Giovannoni J.J."/>
            <person name="Rose J.K."/>
            <person name="Sorensen I."/>
            <person name="Lee S.J."/>
            <person name="Kim R.W."/>
            <person name="Choi I.Y."/>
            <person name="Choi B.S."/>
            <person name="Lim J.S."/>
            <person name="Lee Y.H."/>
            <person name="Choi D."/>
        </authorList>
    </citation>
    <scope>NUCLEOTIDE SEQUENCE [LARGE SCALE GENOMIC DNA]</scope>
    <source>
        <strain evidence="2">cv. CM334</strain>
    </source>
</reference>
<dbReference type="Gramene" id="PHT76358">
    <property type="protein sequence ID" value="PHT76358"/>
    <property type="gene ID" value="T459_19880"/>
</dbReference>
<comment type="caution">
    <text evidence="1">The sequence shown here is derived from an EMBL/GenBank/DDBJ whole genome shotgun (WGS) entry which is preliminary data.</text>
</comment>
<keyword evidence="2" id="KW-1185">Reference proteome</keyword>
<dbReference type="AlphaFoldDB" id="A0A2G2Z2Y5"/>
<dbReference type="EMBL" id="AYRZ02000007">
    <property type="protein sequence ID" value="PHT76358.1"/>
    <property type="molecule type" value="Genomic_DNA"/>
</dbReference>
<proteinExistence type="predicted"/>
<dbReference type="SUPFAM" id="SSF56219">
    <property type="entry name" value="DNase I-like"/>
    <property type="match status" value="1"/>
</dbReference>
<sequence length="204" mass="24071">MDVTILDTSAQLVHCEVQDKNSTFTCWMTFGYGLNTSTEKMHLWDHWRQLGRGCHNPWVVLGYFNAILSHEDKLNGDPVMPQDLTDFQQCVDDIGVGPLPSKAHRYTWCNKRDGQERIYSHIDWALGNPSRFMKYNHIEANFKEFRCYDNTPIMLCTDQTILQVKRLFILLNVVMQRDNFEEMTRSIWQQYVRGLRCSIYGRSY</sequence>
<accession>A0A2G2Z2Y5</accession>
<evidence type="ECO:0000313" key="1">
    <source>
        <dbReference type="EMBL" id="PHT76358.1"/>
    </source>
</evidence>
<dbReference type="OMA" id="CTHREYK"/>
<dbReference type="Proteomes" id="UP000222542">
    <property type="component" value="Unassembled WGS sequence"/>
</dbReference>
<dbReference type="PANTHER" id="PTHR33710:SF88">
    <property type="entry name" value="ENDONUCLEASE_EXONUCLEASE_PHOSPHATASE DOMAIN-CONTAINING PROTEIN"/>
    <property type="match status" value="1"/>
</dbReference>
<name>A0A2G2Z2Y5_CAPAN</name>
<dbReference type="Gene3D" id="3.60.10.10">
    <property type="entry name" value="Endonuclease/exonuclease/phosphatase"/>
    <property type="match status" value="1"/>
</dbReference>
<protein>
    <submittedName>
        <fullName evidence="1">Uncharacterized protein</fullName>
    </submittedName>
</protein>
<evidence type="ECO:0000313" key="2">
    <source>
        <dbReference type="Proteomes" id="UP000222542"/>
    </source>
</evidence>
<dbReference type="PANTHER" id="PTHR33710">
    <property type="entry name" value="BNAC02G09200D PROTEIN"/>
    <property type="match status" value="1"/>
</dbReference>
<dbReference type="InterPro" id="IPR036691">
    <property type="entry name" value="Endo/exonu/phosph_ase_sf"/>
</dbReference>
<gene>
    <name evidence="1" type="ORF">T459_19880</name>
</gene>
<reference evidence="1 2" key="2">
    <citation type="journal article" date="2017" name="Genome Biol.">
        <title>New reference genome sequences of hot pepper reveal the massive evolution of plant disease-resistance genes by retroduplication.</title>
        <authorList>
            <person name="Kim S."/>
            <person name="Park J."/>
            <person name="Yeom S.I."/>
            <person name="Kim Y.M."/>
            <person name="Seo E."/>
            <person name="Kim K.T."/>
            <person name="Kim M.S."/>
            <person name="Lee J.M."/>
            <person name="Cheong K."/>
            <person name="Shin H.S."/>
            <person name="Kim S.B."/>
            <person name="Han K."/>
            <person name="Lee J."/>
            <person name="Park M."/>
            <person name="Lee H.A."/>
            <person name="Lee H.Y."/>
            <person name="Lee Y."/>
            <person name="Oh S."/>
            <person name="Lee J.H."/>
            <person name="Choi E."/>
            <person name="Choi E."/>
            <person name="Lee S.E."/>
            <person name="Jeon J."/>
            <person name="Kim H."/>
            <person name="Choi G."/>
            <person name="Song H."/>
            <person name="Lee J."/>
            <person name="Lee S.C."/>
            <person name="Kwon J.K."/>
            <person name="Lee H.Y."/>
            <person name="Koo N."/>
            <person name="Hong Y."/>
            <person name="Kim R.W."/>
            <person name="Kang W.H."/>
            <person name="Huh J.H."/>
            <person name="Kang B.C."/>
            <person name="Yang T.J."/>
            <person name="Lee Y.H."/>
            <person name="Bennetzen J.L."/>
            <person name="Choi D."/>
        </authorList>
    </citation>
    <scope>NUCLEOTIDE SEQUENCE [LARGE SCALE GENOMIC DNA]</scope>
    <source>
        <strain evidence="2">cv. CM334</strain>
    </source>
</reference>
<organism evidence="1 2">
    <name type="scientific">Capsicum annuum</name>
    <name type="common">Capsicum pepper</name>
    <dbReference type="NCBI Taxonomy" id="4072"/>
    <lineage>
        <taxon>Eukaryota</taxon>
        <taxon>Viridiplantae</taxon>
        <taxon>Streptophyta</taxon>
        <taxon>Embryophyta</taxon>
        <taxon>Tracheophyta</taxon>
        <taxon>Spermatophyta</taxon>
        <taxon>Magnoliopsida</taxon>
        <taxon>eudicotyledons</taxon>
        <taxon>Gunneridae</taxon>
        <taxon>Pentapetalae</taxon>
        <taxon>asterids</taxon>
        <taxon>lamiids</taxon>
        <taxon>Solanales</taxon>
        <taxon>Solanaceae</taxon>
        <taxon>Solanoideae</taxon>
        <taxon>Capsiceae</taxon>
        <taxon>Capsicum</taxon>
    </lineage>
</organism>